<dbReference type="InterPro" id="IPR036397">
    <property type="entry name" value="RNaseH_sf"/>
</dbReference>
<dbReference type="Pfam" id="PF13683">
    <property type="entry name" value="rve_3"/>
    <property type="match status" value="1"/>
</dbReference>
<dbReference type="InterPro" id="IPR001584">
    <property type="entry name" value="Integrase_cat-core"/>
</dbReference>
<dbReference type="EMBL" id="BAAAFZ010000103">
    <property type="protein sequence ID" value="GAA0605841.1"/>
    <property type="molecule type" value="Genomic_DNA"/>
</dbReference>
<dbReference type="NCBIfam" id="NF033577">
    <property type="entry name" value="transpos_IS481"/>
    <property type="match status" value="1"/>
</dbReference>
<keyword evidence="3" id="KW-1185">Reference proteome</keyword>
<evidence type="ECO:0000313" key="2">
    <source>
        <dbReference type="EMBL" id="GAA0605841.1"/>
    </source>
</evidence>
<protein>
    <submittedName>
        <fullName evidence="2">IS481 family transposase</fullName>
    </submittedName>
</protein>
<proteinExistence type="predicted"/>
<name>A0ABN1G7T8_9PROT</name>
<feature type="domain" description="Integrase catalytic" evidence="1">
    <location>
        <begin position="118"/>
        <end position="292"/>
    </location>
</feature>
<gene>
    <name evidence="2" type="ORF">GCM10009416_49050</name>
</gene>
<dbReference type="Proteomes" id="UP001501588">
    <property type="component" value="Unassembled WGS sequence"/>
</dbReference>
<evidence type="ECO:0000259" key="1">
    <source>
        <dbReference type="PROSITE" id="PS50994"/>
    </source>
</evidence>
<dbReference type="InterPro" id="IPR047656">
    <property type="entry name" value="IS481-like_transpos"/>
</dbReference>
<dbReference type="PROSITE" id="PS50994">
    <property type="entry name" value="INTEGRASE"/>
    <property type="match status" value="1"/>
</dbReference>
<dbReference type="RefSeq" id="WP_343898091.1">
    <property type="nucleotide sequence ID" value="NZ_BAAAFZ010000103.1"/>
</dbReference>
<comment type="caution">
    <text evidence="2">The sequence shown here is derived from an EMBL/GenBank/DDBJ whole genome shotgun (WGS) entry which is preliminary data.</text>
</comment>
<reference evidence="2 3" key="1">
    <citation type="journal article" date="2019" name="Int. J. Syst. Evol. Microbiol.">
        <title>The Global Catalogue of Microorganisms (GCM) 10K type strain sequencing project: providing services to taxonomists for standard genome sequencing and annotation.</title>
        <authorList>
            <consortium name="The Broad Institute Genomics Platform"/>
            <consortium name="The Broad Institute Genome Sequencing Center for Infectious Disease"/>
            <person name="Wu L."/>
            <person name="Ma J."/>
        </authorList>
    </citation>
    <scope>NUCLEOTIDE SEQUENCE [LARGE SCALE GENOMIC DNA]</scope>
    <source>
        <strain evidence="2 3">JCM 9933</strain>
    </source>
</reference>
<dbReference type="PANTHER" id="PTHR35004:SF7">
    <property type="entry name" value="INTEGRASE PROTEIN"/>
    <property type="match status" value="1"/>
</dbReference>
<accession>A0ABN1G7T8</accession>
<organism evidence="2 3">
    <name type="scientific">Craurococcus roseus</name>
    <dbReference type="NCBI Taxonomy" id="77585"/>
    <lineage>
        <taxon>Bacteria</taxon>
        <taxon>Pseudomonadati</taxon>
        <taxon>Pseudomonadota</taxon>
        <taxon>Alphaproteobacteria</taxon>
        <taxon>Acetobacterales</taxon>
        <taxon>Acetobacteraceae</taxon>
        <taxon>Craurococcus</taxon>
    </lineage>
</organism>
<dbReference type="Gene3D" id="3.30.420.10">
    <property type="entry name" value="Ribonuclease H-like superfamily/Ribonuclease H"/>
    <property type="match status" value="1"/>
</dbReference>
<dbReference type="PANTHER" id="PTHR35004">
    <property type="entry name" value="TRANSPOSASE RV3428C-RELATED"/>
    <property type="match status" value="1"/>
</dbReference>
<dbReference type="InterPro" id="IPR012337">
    <property type="entry name" value="RNaseH-like_sf"/>
</dbReference>
<dbReference type="SUPFAM" id="SSF53098">
    <property type="entry name" value="Ribonuclease H-like"/>
    <property type="match status" value="1"/>
</dbReference>
<evidence type="ECO:0000313" key="3">
    <source>
        <dbReference type="Proteomes" id="UP001501588"/>
    </source>
</evidence>
<sequence length="312" mass="34902">MSLSTEQAELQAAQGSTRALAARYGLDPKTVAKWRGRTNTADAAMGPRQPRSTVLTEAEEAIVVEFRRRALLPLDDVLGCLREAVPKLSRSALHRCLERHGISRLPGDPERASKRGRSAEATIGYVHIDVCELRLAEGKLHMFLAIDRVTKFTHVAFFDANAKMNGAAFLRGVVAVFPCRIHTVLTDNGMAFAGLARYRDGPTARWMGHIFDRVCREHGIEHRLTKPHHPRTNGRAERMNRTVKDATTKASHYPDLEALRAHILAFVTAYNFAKHLEALRWRTPFQAVCDAWAKDPSIFSINPRHLIPGPHT</sequence>